<dbReference type="SUPFAM" id="SSF50978">
    <property type="entry name" value="WD40 repeat-like"/>
    <property type="match status" value="1"/>
</dbReference>
<dbReference type="PROSITE" id="PS00678">
    <property type="entry name" value="WD_REPEATS_1"/>
    <property type="match status" value="1"/>
</dbReference>
<dbReference type="FunFam" id="2.130.10.10:FF:003604">
    <property type="entry name" value="Coronin"/>
    <property type="match status" value="1"/>
</dbReference>
<reference evidence="9" key="1">
    <citation type="submission" date="2025-08" db="UniProtKB">
        <authorList>
            <consortium name="RefSeq"/>
        </authorList>
    </citation>
    <scope>IDENTIFICATION</scope>
    <source>
        <tissue evidence="9">Kidney</tissue>
    </source>
</reference>
<evidence type="ECO:0000313" key="8">
    <source>
        <dbReference type="Proteomes" id="UP000515202"/>
    </source>
</evidence>
<name>A0A6P6CG05_PTEVA</name>
<dbReference type="GeneID" id="105291889"/>
<feature type="coiled-coil region" evidence="5">
    <location>
        <begin position="396"/>
        <end position="423"/>
    </location>
</feature>
<dbReference type="SMART" id="SM01167">
    <property type="entry name" value="DUF1900"/>
    <property type="match status" value="1"/>
</dbReference>
<dbReference type="InterPro" id="IPR015048">
    <property type="entry name" value="DUF1899"/>
</dbReference>
<dbReference type="PANTHER" id="PTHR10856">
    <property type="entry name" value="CORONIN"/>
    <property type="match status" value="1"/>
</dbReference>
<evidence type="ECO:0000259" key="7">
    <source>
        <dbReference type="SMART" id="SM01166"/>
    </source>
</evidence>
<keyword evidence="2 4" id="KW-0677">Repeat</keyword>
<evidence type="ECO:0000256" key="5">
    <source>
        <dbReference type="SAM" id="Coils"/>
    </source>
</evidence>
<feature type="repeat" description="WD" evidence="3">
    <location>
        <begin position="171"/>
        <end position="212"/>
    </location>
</feature>
<dbReference type="InterPro" id="IPR036322">
    <property type="entry name" value="WD40_repeat_dom_sf"/>
</dbReference>
<keyword evidence="5" id="KW-0175">Coiled coil</keyword>
<evidence type="ECO:0000256" key="3">
    <source>
        <dbReference type="PROSITE-ProRule" id="PRU00221"/>
    </source>
</evidence>
<dbReference type="Gene3D" id="2.130.10.10">
    <property type="entry name" value="YVTN repeat-like/Quinoprotein amine dehydrogenase"/>
    <property type="match status" value="1"/>
</dbReference>
<comment type="similarity">
    <text evidence="4">Belongs to the WD repeat coronin family.</text>
</comment>
<evidence type="ECO:0000256" key="1">
    <source>
        <dbReference type="ARBA" id="ARBA00022574"/>
    </source>
</evidence>
<evidence type="ECO:0000256" key="2">
    <source>
        <dbReference type="ARBA" id="ARBA00022737"/>
    </source>
</evidence>
<dbReference type="InterPro" id="IPR019775">
    <property type="entry name" value="WD40_repeat_CS"/>
</dbReference>
<dbReference type="PROSITE" id="PS50294">
    <property type="entry name" value="WD_REPEATS_REGION"/>
    <property type="match status" value="2"/>
</dbReference>
<sequence length="432" mass="48342">MSRRVVRQSKFRHVFGQVAKADQAYEDIRVSKVTWDSSFCAVNPKFLAIIVEAGGGGAFIVLPLAKTGRVDKNYPLVTGHTAPVLDIDWCPHNDNVIASASDDTTVMVWQIPDYTPMRNITEPIITLEGHSKRVGILSWHPTARNVLLSAGGDNVIIIWNVGTGEVLLSLEDMHPDIIHSVCWNSNGSLLVTTCKDKTLRIIDPRKGQVVANNFEEPVALQEMDTSNGVLLPFYDPDSSIIYLCGKGDSSIRYFEITDEPPFVHYLNTFSSKEPQRGMGFMPKRGLDVSKCEIARFYKLHERKCEPIIMTVPRKSDLFQDDLYPDTPGPEPALEADEWLSGQDAEPVLISLRDGYVPPKHRELRVTKRNILDARPPTGPRRSQSASDSPLSQQHTLETLLEEIKALREQVQAQEQRITALENMLCELVDGTD</sequence>
<dbReference type="SMART" id="SM01166">
    <property type="entry name" value="DUF1899"/>
    <property type="match status" value="1"/>
</dbReference>
<dbReference type="GO" id="GO:0007015">
    <property type="term" value="P:actin filament organization"/>
    <property type="evidence" value="ECO:0007669"/>
    <property type="project" value="TreeGrafter"/>
</dbReference>
<keyword evidence="1 3" id="KW-0853">WD repeat</keyword>
<feature type="domain" description="DUF1899" evidence="7">
    <location>
        <begin position="4"/>
        <end position="68"/>
    </location>
</feature>
<dbReference type="AlphaFoldDB" id="A0A6P6CG05"/>
<feature type="repeat" description="WD" evidence="3">
    <location>
        <begin position="127"/>
        <end position="169"/>
    </location>
</feature>
<proteinExistence type="inferred from homology"/>
<dbReference type="SMART" id="SM00320">
    <property type="entry name" value="WD40"/>
    <property type="match status" value="3"/>
</dbReference>
<gene>
    <name evidence="9" type="primary">CORO6</name>
</gene>
<protein>
    <recommendedName>
        <fullName evidence="4">Coronin</fullName>
    </recommendedName>
</protein>
<accession>A0A6P6CG05</accession>
<dbReference type="PROSITE" id="PS50082">
    <property type="entry name" value="WD_REPEATS_2"/>
    <property type="match status" value="3"/>
</dbReference>
<dbReference type="Pfam" id="PF08953">
    <property type="entry name" value="DUF1899"/>
    <property type="match status" value="1"/>
</dbReference>
<dbReference type="InterPro" id="IPR015943">
    <property type="entry name" value="WD40/YVTN_repeat-like_dom_sf"/>
</dbReference>
<dbReference type="RefSeq" id="XP_023386319.1">
    <property type="nucleotide sequence ID" value="XM_023530551.1"/>
</dbReference>
<feature type="repeat" description="WD" evidence="3">
    <location>
        <begin position="77"/>
        <end position="119"/>
    </location>
</feature>
<dbReference type="InterPro" id="IPR015505">
    <property type="entry name" value="Coronin"/>
</dbReference>
<dbReference type="Pfam" id="PF00400">
    <property type="entry name" value="WD40"/>
    <property type="match status" value="3"/>
</dbReference>
<evidence type="ECO:0000256" key="6">
    <source>
        <dbReference type="SAM" id="MobiDB-lite"/>
    </source>
</evidence>
<dbReference type="GO" id="GO:0016477">
    <property type="term" value="P:cell migration"/>
    <property type="evidence" value="ECO:0007669"/>
    <property type="project" value="TreeGrafter"/>
</dbReference>
<evidence type="ECO:0000313" key="9">
    <source>
        <dbReference type="RefSeq" id="XP_023386319.1"/>
    </source>
</evidence>
<keyword evidence="8" id="KW-1185">Reference proteome</keyword>
<dbReference type="PANTHER" id="PTHR10856:SF23">
    <property type="entry name" value="CORONIN-6"/>
    <property type="match status" value="1"/>
</dbReference>
<feature type="compositionally biased region" description="Polar residues" evidence="6">
    <location>
        <begin position="380"/>
        <end position="393"/>
    </location>
</feature>
<dbReference type="Proteomes" id="UP000515202">
    <property type="component" value="Unplaced"/>
</dbReference>
<feature type="region of interest" description="Disordered" evidence="6">
    <location>
        <begin position="366"/>
        <end position="393"/>
    </location>
</feature>
<dbReference type="InterPro" id="IPR001680">
    <property type="entry name" value="WD40_rpt"/>
</dbReference>
<dbReference type="Pfam" id="PF16300">
    <property type="entry name" value="WD40_4"/>
    <property type="match status" value="1"/>
</dbReference>
<dbReference type="GO" id="GO:0051015">
    <property type="term" value="F:actin filament binding"/>
    <property type="evidence" value="ECO:0007669"/>
    <property type="project" value="TreeGrafter"/>
</dbReference>
<dbReference type="CTD" id="84940"/>
<organism evidence="8 9">
    <name type="scientific">Pteropus vampyrus</name>
    <name type="common">Large flying fox</name>
    <dbReference type="NCBI Taxonomy" id="132908"/>
    <lineage>
        <taxon>Eukaryota</taxon>
        <taxon>Metazoa</taxon>
        <taxon>Chordata</taxon>
        <taxon>Craniata</taxon>
        <taxon>Vertebrata</taxon>
        <taxon>Euteleostomi</taxon>
        <taxon>Mammalia</taxon>
        <taxon>Eutheria</taxon>
        <taxon>Laurasiatheria</taxon>
        <taxon>Chiroptera</taxon>
        <taxon>Yinpterochiroptera</taxon>
        <taxon>Pteropodoidea</taxon>
        <taxon>Pteropodidae</taxon>
        <taxon>Pteropodinae</taxon>
        <taxon>Pteropus</taxon>
    </lineage>
</organism>
<dbReference type="FunFam" id="2.130.10.10:FF:000871">
    <property type="entry name" value="Coronin"/>
    <property type="match status" value="1"/>
</dbReference>
<evidence type="ECO:0000256" key="4">
    <source>
        <dbReference type="RuleBase" id="RU280818"/>
    </source>
</evidence>